<dbReference type="InterPro" id="IPR011008">
    <property type="entry name" value="Dimeric_a/b-barrel"/>
</dbReference>
<evidence type="ECO:0000313" key="6">
    <source>
        <dbReference type="Proteomes" id="UP001221519"/>
    </source>
</evidence>
<evidence type="ECO:0000313" key="5">
    <source>
        <dbReference type="Proteomes" id="UP001220962"/>
    </source>
</evidence>
<dbReference type="InterPro" id="IPR044662">
    <property type="entry name" value="HS1/DABB1-like"/>
</dbReference>
<proteinExistence type="predicted"/>
<organism evidence="3 5">
    <name type="scientific">Paenibacillus urinalis</name>
    <dbReference type="NCBI Taxonomy" id="521520"/>
    <lineage>
        <taxon>Bacteria</taxon>
        <taxon>Bacillati</taxon>
        <taxon>Bacillota</taxon>
        <taxon>Bacilli</taxon>
        <taxon>Bacillales</taxon>
        <taxon>Paenibacillaceae</taxon>
        <taxon>Paenibacillus</taxon>
    </lineage>
</organism>
<dbReference type="RefSeq" id="WP_047911734.1">
    <property type="nucleotide sequence ID" value="NZ_CP118101.1"/>
</dbReference>
<dbReference type="AlphaFoldDB" id="A0AAX3MVH8"/>
<dbReference type="PANTHER" id="PTHR33178:SF10">
    <property type="entry name" value="STRESS-RESPONSE A_B BARREL DOMAIN-CONTAINING PROTEIN"/>
    <property type="match status" value="1"/>
</dbReference>
<dbReference type="Gene3D" id="3.30.70.100">
    <property type="match status" value="1"/>
</dbReference>
<dbReference type="EMBL" id="CP118108">
    <property type="protein sequence ID" value="WDI04679.1"/>
    <property type="molecule type" value="Genomic_DNA"/>
</dbReference>
<dbReference type="PANTHER" id="PTHR33178">
    <property type="match status" value="1"/>
</dbReference>
<evidence type="ECO:0000259" key="2">
    <source>
        <dbReference type="PROSITE" id="PS51502"/>
    </source>
</evidence>
<name>A0AAX3MVH8_9BACL</name>
<dbReference type="SUPFAM" id="SSF54909">
    <property type="entry name" value="Dimeric alpha+beta barrel"/>
    <property type="match status" value="1"/>
</dbReference>
<reference evidence="3 6" key="1">
    <citation type="submission" date="2023-02" db="EMBL/GenBank/DDBJ databases">
        <title>Pathogen: clinical or host-associated sample.</title>
        <authorList>
            <person name="Hergert J."/>
            <person name="Casey R."/>
            <person name="Wagner J."/>
            <person name="Young E.L."/>
            <person name="Oakeson K.F."/>
        </authorList>
    </citation>
    <scope>NUCLEOTIDE SEQUENCE</scope>
    <source>
        <strain evidence="4 6">2022CK-00829</strain>
        <strain evidence="3">2022CK-00830</strain>
    </source>
</reference>
<dbReference type="SMART" id="SM00886">
    <property type="entry name" value="Dabb"/>
    <property type="match status" value="1"/>
</dbReference>
<dbReference type="EMBL" id="CP118101">
    <property type="protein sequence ID" value="WDH80415.1"/>
    <property type="molecule type" value="Genomic_DNA"/>
</dbReference>
<protein>
    <submittedName>
        <fullName evidence="3">Dabb family protein</fullName>
    </submittedName>
</protein>
<evidence type="ECO:0000256" key="1">
    <source>
        <dbReference type="ARBA" id="ARBA00011738"/>
    </source>
</evidence>
<evidence type="ECO:0000313" key="3">
    <source>
        <dbReference type="EMBL" id="WDH80415.1"/>
    </source>
</evidence>
<feature type="domain" description="Stress-response A/B barrel" evidence="2">
    <location>
        <begin position="6"/>
        <end position="98"/>
    </location>
</feature>
<dbReference type="PROSITE" id="PS51502">
    <property type="entry name" value="S_R_A_B_BARREL"/>
    <property type="match status" value="1"/>
</dbReference>
<gene>
    <name evidence="3" type="ORF">PUW23_12630</name>
    <name evidence="4" type="ORF">PUW25_12295</name>
</gene>
<keyword evidence="6" id="KW-1185">Reference proteome</keyword>
<comment type="subunit">
    <text evidence="1">Homodimer.</text>
</comment>
<dbReference type="Proteomes" id="UP001220962">
    <property type="component" value="Chromosome"/>
</dbReference>
<dbReference type="Proteomes" id="UP001221519">
    <property type="component" value="Chromosome"/>
</dbReference>
<dbReference type="InterPro" id="IPR013097">
    <property type="entry name" value="Dabb"/>
</dbReference>
<sequence>MEQQQIIHSVVFSLKHAHGSSEESAFLQEGKSALSSIPTVNHFQVFREISPKNTYDYGFSMVFNSREDYEAYNVHPKHVEFVTERWEKEVVQFMEIDYSAV</sequence>
<accession>A0AAX3MVH8</accession>
<evidence type="ECO:0000313" key="4">
    <source>
        <dbReference type="EMBL" id="WDI04679.1"/>
    </source>
</evidence>
<dbReference type="Pfam" id="PF07876">
    <property type="entry name" value="Dabb"/>
    <property type="match status" value="1"/>
</dbReference>